<dbReference type="AlphaFoldDB" id="A0A804JE30"/>
<dbReference type="Gramene" id="Ma06_t08580.1">
    <property type="protein sequence ID" value="Ma06_p08580.1"/>
    <property type="gene ID" value="Ma06_g08580"/>
</dbReference>
<name>A0A804JE30_MUSAM</name>
<dbReference type="EnsemblPlants" id="Ma06_t08580.1">
    <property type="protein sequence ID" value="Ma06_p08580.1"/>
    <property type="gene ID" value="Ma06_g08580"/>
</dbReference>
<keyword evidence="2" id="KW-1185">Reference proteome</keyword>
<reference evidence="1" key="1">
    <citation type="submission" date="2021-05" db="UniProtKB">
        <authorList>
            <consortium name="EnsemblPlants"/>
        </authorList>
    </citation>
    <scope>IDENTIFICATION</scope>
    <source>
        <strain evidence="1">subsp. malaccensis</strain>
    </source>
</reference>
<evidence type="ECO:0000313" key="2">
    <source>
        <dbReference type="Proteomes" id="UP000012960"/>
    </source>
</evidence>
<dbReference type="InParanoid" id="A0A804JE30"/>
<protein>
    <submittedName>
        <fullName evidence="1">Uncharacterized protein</fullName>
    </submittedName>
</protein>
<dbReference type="Proteomes" id="UP000012960">
    <property type="component" value="Unplaced"/>
</dbReference>
<proteinExistence type="predicted"/>
<organism evidence="1 2">
    <name type="scientific">Musa acuminata subsp. malaccensis</name>
    <name type="common">Wild banana</name>
    <name type="synonym">Musa malaccensis</name>
    <dbReference type="NCBI Taxonomy" id="214687"/>
    <lineage>
        <taxon>Eukaryota</taxon>
        <taxon>Viridiplantae</taxon>
        <taxon>Streptophyta</taxon>
        <taxon>Embryophyta</taxon>
        <taxon>Tracheophyta</taxon>
        <taxon>Spermatophyta</taxon>
        <taxon>Magnoliopsida</taxon>
        <taxon>Liliopsida</taxon>
        <taxon>Zingiberales</taxon>
        <taxon>Musaceae</taxon>
        <taxon>Musa</taxon>
    </lineage>
</organism>
<sequence>MVARKCQTVNLSNAHSDCLVVKLLYQANAHSFVNVNLCVETALLTFNYNRINSVVQLVLEFCIFFLLLKSGVTLDWRKLEKSWLLTFSLFGFLSLGTKRRPLTFWDLDASSQPQRCWVGKKSFEQHFNTILGDLLEDPNANPNSGILKSTTANTQMLKVSFAAIASPPPLPPPKNNIYGMRRYKTRWIGISHESVRRAISARVC</sequence>
<accession>A0A804JE30</accession>
<evidence type="ECO:0000313" key="1">
    <source>
        <dbReference type="EnsemblPlants" id="Ma06_p08580.1"/>
    </source>
</evidence>